<reference evidence="1" key="1">
    <citation type="submission" date="2020-07" db="EMBL/GenBank/DDBJ databases">
        <title>Huge and variable diversity of episymbiotic CPR bacteria and DPANN archaea in groundwater ecosystems.</title>
        <authorList>
            <person name="He C.Y."/>
            <person name="Keren R."/>
            <person name="Whittaker M."/>
            <person name="Farag I.F."/>
            <person name="Doudna J."/>
            <person name="Cate J.H.D."/>
            <person name="Banfield J.F."/>
        </authorList>
    </citation>
    <scope>NUCLEOTIDE SEQUENCE</scope>
    <source>
        <strain evidence="1">NC_groundwater_17_Pr7_B-0.1um_64_12</strain>
    </source>
</reference>
<proteinExistence type="predicted"/>
<dbReference type="EMBL" id="JACOSL010000051">
    <property type="protein sequence ID" value="MBI1757072.1"/>
    <property type="molecule type" value="Genomic_DNA"/>
</dbReference>
<accession>A0A931LWQ6</accession>
<comment type="caution">
    <text evidence="1">The sequence shown here is derived from an EMBL/GenBank/DDBJ whole genome shotgun (WGS) entry which is preliminary data.</text>
</comment>
<name>A0A931LWQ6_FIMGI</name>
<evidence type="ECO:0000313" key="2">
    <source>
        <dbReference type="Proteomes" id="UP000727962"/>
    </source>
</evidence>
<gene>
    <name evidence="1" type="ORF">HYR64_08215</name>
</gene>
<dbReference type="Proteomes" id="UP000727962">
    <property type="component" value="Unassembled WGS sequence"/>
</dbReference>
<dbReference type="Gene3D" id="1.20.120.330">
    <property type="entry name" value="Nucleotidyltransferases domain 2"/>
    <property type="match status" value="1"/>
</dbReference>
<sequence>MQRRTIGFESVGVGLDTRSVLDWLKMAGVLERSYRAVLREAQHGLRRLSSNPILGSASPGSEVKLTGRQKVSLRVTLEKAEMMKPAAMLAAMSIECSLKAIIAISKKPPKTHRLSELAQSAGLQLSGSKAETLGHLAAMIQLGRYHIDSNNTTRSKISPKGIDVVVNEVREHATARCRNVM</sequence>
<dbReference type="AlphaFoldDB" id="A0A931LWQ6"/>
<organism evidence="1 2">
    <name type="scientific">Fimbriimonas ginsengisoli</name>
    <dbReference type="NCBI Taxonomy" id="1005039"/>
    <lineage>
        <taxon>Bacteria</taxon>
        <taxon>Bacillati</taxon>
        <taxon>Armatimonadota</taxon>
        <taxon>Fimbriimonadia</taxon>
        <taxon>Fimbriimonadales</taxon>
        <taxon>Fimbriimonadaceae</taxon>
        <taxon>Fimbriimonas</taxon>
    </lineage>
</organism>
<protein>
    <submittedName>
        <fullName evidence="1">Uncharacterized protein</fullName>
    </submittedName>
</protein>
<evidence type="ECO:0000313" key="1">
    <source>
        <dbReference type="EMBL" id="MBI1757072.1"/>
    </source>
</evidence>
<dbReference type="SUPFAM" id="SSF81593">
    <property type="entry name" value="Nucleotidyltransferase substrate binding subunit/domain"/>
    <property type="match status" value="1"/>
</dbReference>